<dbReference type="EMBL" id="VWFC01000001">
    <property type="protein sequence ID" value="KAB1331207.1"/>
    <property type="molecule type" value="Genomic_DNA"/>
</dbReference>
<proteinExistence type="predicted"/>
<sequence>MPKAEEDIQKDKEKLLDSLKECSGIVTFACEKVGLSRQTFYRWYREDAEFKERADAINELQIDIAEASLLKKIQKGDITAIIFYLKTKGKSRGYTERKEIVAPDGVGVQVTGKDFDVSKLSEEERKVLLGIAEKQDKAAKE</sequence>
<evidence type="ECO:0000313" key="1">
    <source>
        <dbReference type="EMBL" id="KAB1331207.1"/>
    </source>
</evidence>
<organism evidence="1 2">
    <name type="scientific">Bacteroides ovatus</name>
    <dbReference type="NCBI Taxonomy" id="28116"/>
    <lineage>
        <taxon>Bacteria</taxon>
        <taxon>Pseudomonadati</taxon>
        <taxon>Bacteroidota</taxon>
        <taxon>Bacteroidia</taxon>
        <taxon>Bacteroidales</taxon>
        <taxon>Bacteroidaceae</taxon>
        <taxon>Bacteroides</taxon>
    </lineage>
</organism>
<comment type="caution">
    <text evidence="1">The sequence shown here is derived from an EMBL/GenBank/DDBJ whole genome shotgun (WGS) entry which is preliminary data.</text>
</comment>
<accession>A0A6A1XPJ2</accession>
<dbReference type="RefSeq" id="WP_272196912.1">
    <property type="nucleotide sequence ID" value="NZ_CP113514.1"/>
</dbReference>
<evidence type="ECO:0000313" key="2">
    <source>
        <dbReference type="Proteomes" id="UP000375690"/>
    </source>
</evidence>
<evidence type="ECO:0008006" key="3">
    <source>
        <dbReference type="Google" id="ProtNLM"/>
    </source>
</evidence>
<name>A0A6A1XPJ2_BACOV</name>
<dbReference type="Gene3D" id="1.10.10.60">
    <property type="entry name" value="Homeodomain-like"/>
    <property type="match status" value="1"/>
</dbReference>
<dbReference type="Proteomes" id="UP000375690">
    <property type="component" value="Unassembled WGS sequence"/>
</dbReference>
<reference evidence="1 2" key="1">
    <citation type="journal article" date="2019" name="Nat. Med.">
        <title>A library of human gut bacterial isolates paired with longitudinal multiomics data enables mechanistic microbiome research.</title>
        <authorList>
            <person name="Poyet M."/>
            <person name="Groussin M."/>
            <person name="Gibbons S.M."/>
            <person name="Avila-Pacheco J."/>
            <person name="Jiang X."/>
            <person name="Kearney S.M."/>
            <person name="Perrotta A.R."/>
            <person name="Berdy B."/>
            <person name="Zhao S."/>
            <person name="Lieberman T.D."/>
            <person name="Swanson P.K."/>
            <person name="Smith M."/>
            <person name="Roesemann S."/>
            <person name="Alexander J.E."/>
            <person name="Rich S.A."/>
            <person name="Livny J."/>
            <person name="Vlamakis H."/>
            <person name="Clish C."/>
            <person name="Bullock K."/>
            <person name="Deik A."/>
            <person name="Scott J."/>
            <person name="Pierce K.A."/>
            <person name="Xavier R.J."/>
            <person name="Alm E.J."/>
        </authorList>
    </citation>
    <scope>NUCLEOTIDE SEQUENCE [LARGE SCALE GENOMIC DNA]</scope>
    <source>
        <strain evidence="1 2">BIOML-A2</strain>
    </source>
</reference>
<dbReference type="AlphaFoldDB" id="A0A6A1XPJ2"/>
<protein>
    <recommendedName>
        <fullName evidence="3">Homeodomain phBC6A51-type domain-containing protein</fullName>
    </recommendedName>
</protein>
<gene>
    <name evidence="1" type="ORF">F3B53_00100</name>
</gene>